<feature type="binding site" evidence="15 16">
    <location>
        <begin position="133"/>
        <end position="138"/>
    </location>
    <ligand>
        <name>S-adenosyl-L-methionine</name>
        <dbReference type="ChEBI" id="CHEBI:59789"/>
    </ligand>
</feature>
<dbReference type="RefSeq" id="WP_091834905.1">
    <property type="nucleotide sequence ID" value="NZ_FPAA01000003.1"/>
</dbReference>
<evidence type="ECO:0000256" key="2">
    <source>
        <dbReference type="ARBA" id="ARBA00004496"/>
    </source>
</evidence>
<evidence type="ECO:0000256" key="17">
    <source>
        <dbReference type="RuleBase" id="RU003464"/>
    </source>
</evidence>
<dbReference type="InterPro" id="IPR023148">
    <property type="entry name" value="tRNA_m1G_MeTrfase_C_sf"/>
</dbReference>
<dbReference type="Pfam" id="PF01746">
    <property type="entry name" value="tRNA_m1G_MT"/>
    <property type="match status" value="1"/>
</dbReference>
<name>A0A1I6QI33_9BACL</name>
<comment type="catalytic activity">
    <reaction evidence="14 15 17">
        <text>guanosine(37) in tRNA + S-adenosyl-L-methionine = N(1)-methylguanosine(37) in tRNA + S-adenosyl-L-homocysteine + H(+)</text>
        <dbReference type="Rhea" id="RHEA:36899"/>
        <dbReference type="Rhea" id="RHEA-COMP:10145"/>
        <dbReference type="Rhea" id="RHEA-COMP:10147"/>
        <dbReference type="ChEBI" id="CHEBI:15378"/>
        <dbReference type="ChEBI" id="CHEBI:57856"/>
        <dbReference type="ChEBI" id="CHEBI:59789"/>
        <dbReference type="ChEBI" id="CHEBI:73542"/>
        <dbReference type="ChEBI" id="CHEBI:74269"/>
        <dbReference type="EC" id="2.1.1.228"/>
    </reaction>
</comment>
<dbReference type="HAMAP" id="MF_00605">
    <property type="entry name" value="TrmD"/>
    <property type="match status" value="1"/>
</dbReference>
<dbReference type="GO" id="GO:0005829">
    <property type="term" value="C:cytosol"/>
    <property type="evidence" value="ECO:0007669"/>
    <property type="project" value="TreeGrafter"/>
</dbReference>
<evidence type="ECO:0000313" key="20">
    <source>
        <dbReference type="Proteomes" id="UP000198660"/>
    </source>
</evidence>
<keyword evidence="10 15" id="KW-0949">S-adenosyl-L-methionine</keyword>
<sequence>MRFDVLTLFPEMFTGFFSSSIMKRAIEKGLVTASAVNFRDYTTDKHRTVDDTPYGGGSGMVLKPEPLFRAVEDLRREKTEAPRVLMMSPQGQPFTQKKAEELSTVSHLILLCGHYEGFDERVREHLVDEEISIGDYVLTGGELPAMVVVDSISRLLPGVLGNESSADEDSFSTGLLEYPQYTRPAEFRGWKIPDVLLSGHHRQIDEWRRQESLRRTWKRRPDLLDSANLTEKDRAFLVTLLDEEPS</sequence>
<dbReference type="Gene3D" id="1.10.1270.20">
    <property type="entry name" value="tRNA(m1g37)methyltransferase, domain 2"/>
    <property type="match status" value="1"/>
</dbReference>
<proteinExistence type="inferred from homology"/>
<dbReference type="CDD" id="cd18080">
    <property type="entry name" value="TrmD-like"/>
    <property type="match status" value="1"/>
</dbReference>
<evidence type="ECO:0000256" key="10">
    <source>
        <dbReference type="ARBA" id="ARBA00022691"/>
    </source>
</evidence>
<keyword evidence="7 15" id="KW-0963">Cytoplasm</keyword>
<feature type="binding site" evidence="15 16">
    <location>
        <position position="113"/>
    </location>
    <ligand>
        <name>S-adenosyl-L-methionine</name>
        <dbReference type="ChEBI" id="CHEBI:59789"/>
    </ligand>
</feature>
<evidence type="ECO:0000256" key="6">
    <source>
        <dbReference type="ARBA" id="ARBA00014679"/>
    </source>
</evidence>
<dbReference type="InterPro" id="IPR002649">
    <property type="entry name" value="tRNA_m1G_MeTrfase_TrmD"/>
</dbReference>
<organism evidence="19 20">
    <name type="scientific">Marininema halotolerans</name>
    <dbReference type="NCBI Taxonomy" id="1155944"/>
    <lineage>
        <taxon>Bacteria</taxon>
        <taxon>Bacillati</taxon>
        <taxon>Bacillota</taxon>
        <taxon>Bacilli</taxon>
        <taxon>Bacillales</taxon>
        <taxon>Thermoactinomycetaceae</taxon>
        <taxon>Marininema</taxon>
    </lineage>
</organism>
<dbReference type="Proteomes" id="UP000198660">
    <property type="component" value="Unassembled WGS sequence"/>
</dbReference>
<evidence type="ECO:0000313" key="19">
    <source>
        <dbReference type="EMBL" id="SFS51978.1"/>
    </source>
</evidence>
<evidence type="ECO:0000256" key="14">
    <source>
        <dbReference type="ARBA" id="ARBA00047783"/>
    </source>
</evidence>
<comment type="subcellular location">
    <subcellularLocation>
        <location evidence="2 15 17">Cytoplasm</location>
    </subcellularLocation>
</comment>
<keyword evidence="11 15" id="KW-0819">tRNA processing</keyword>
<feature type="domain" description="tRNA methyltransferase TRMD/TRM10-type" evidence="18">
    <location>
        <begin position="1"/>
        <end position="225"/>
    </location>
</feature>
<dbReference type="GO" id="GO:0002939">
    <property type="term" value="P:tRNA N1-guanine methylation"/>
    <property type="evidence" value="ECO:0007669"/>
    <property type="project" value="TreeGrafter"/>
</dbReference>
<evidence type="ECO:0000259" key="18">
    <source>
        <dbReference type="Pfam" id="PF01746"/>
    </source>
</evidence>
<dbReference type="FunFam" id="1.10.1270.20:FF:000001">
    <property type="entry name" value="tRNA (guanine-N(1)-)-methyltransferase"/>
    <property type="match status" value="1"/>
</dbReference>
<dbReference type="SUPFAM" id="SSF75217">
    <property type="entry name" value="alpha/beta knot"/>
    <property type="match status" value="1"/>
</dbReference>
<dbReference type="AlphaFoldDB" id="A0A1I6QI33"/>
<dbReference type="NCBIfam" id="NF000648">
    <property type="entry name" value="PRK00026.1"/>
    <property type="match status" value="1"/>
</dbReference>
<dbReference type="OrthoDB" id="9807416at2"/>
<comment type="similarity">
    <text evidence="3 15 17">Belongs to the RNA methyltransferase TrmD family.</text>
</comment>
<comment type="subunit">
    <text evidence="4 15 17">Homodimer.</text>
</comment>
<dbReference type="PANTHER" id="PTHR46417:SF1">
    <property type="entry name" value="TRNA (GUANINE-N(1)-)-METHYLTRANSFERASE"/>
    <property type="match status" value="1"/>
</dbReference>
<keyword evidence="8 15" id="KW-0489">Methyltransferase</keyword>
<reference evidence="20" key="1">
    <citation type="submission" date="2016-10" db="EMBL/GenBank/DDBJ databases">
        <authorList>
            <person name="Varghese N."/>
            <person name="Submissions S."/>
        </authorList>
    </citation>
    <scope>NUCLEOTIDE SEQUENCE [LARGE SCALE GENOMIC DNA]</scope>
    <source>
        <strain evidence="20">DSM 45789</strain>
    </source>
</reference>
<evidence type="ECO:0000256" key="9">
    <source>
        <dbReference type="ARBA" id="ARBA00022679"/>
    </source>
</evidence>
<dbReference type="InterPro" id="IPR016009">
    <property type="entry name" value="tRNA_MeTrfase_TRMD/TRM10"/>
</dbReference>
<evidence type="ECO:0000256" key="15">
    <source>
        <dbReference type="HAMAP-Rule" id="MF_00605"/>
    </source>
</evidence>
<evidence type="ECO:0000256" key="16">
    <source>
        <dbReference type="PIRSR" id="PIRSR000386-1"/>
    </source>
</evidence>
<dbReference type="InterPro" id="IPR029026">
    <property type="entry name" value="tRNA_m1G_MTases_N"/>
</dbReference>
<dbReference type="EMBL" id="FPAA01000003">
    <property type="protein sequence ID" value="SFS51978.1"/>
    <property type="molecule type" value="Genomic_DNA"/>
</dbReference>
<accession>A0A1I6QI33</accession>
<evidence type="ECO:0000256" key="12">
    <source>
        <dbReference type="ARBA" id="ARBA00029736"/>
    </source>
</evidence>
<evidence type="ECO:0000256" key="3">
    <source>
        <dbReference type="ARBA" id="ARBA00007630"/>
    </source>
</evidence>
<evidence type="ECO:0000256" key="1">
    <source>
        <dbReference type="ARBA" id="ARBA00002634"/>
    </source>
</evidence>
<evidence type="ECO:0000256" key="13">
    <source>
        <dbReference type="ARBA" id="ARBA00033392"/>
    </source>
</evidence>
<gene>
    <name evidence="15" type="primary">trmD</name>
    <name evidence="19" type="ORF">SAMN05444972_103160</name>
</gene>
<dbReference type="EC" id="2.1.1.228" evidence="5 15"/>
<dbReference type="NCBIfam" id="TIGR00088">
    <property type="entry name" value="trmD"/>
    <property type="match status" value="1"/>
</dbReference>
<evidence type="ECO:0000256" key="5">
    <source>
        <dbReference type="ARBA" id="ARBA00012807"/>
    </source>
</evidence>
<dbReference type="InterPro" id="IPR029028">
    <property type="entry name" value="Alpha/beta_knot_MTases"/>
</dbReference>
<evidence type="ECO:0000256" key="7">
    <source>
        <dbReference type="ARBA" id="ARBA00022490"/>
    </source>
</evidence>
<dbReference type="Gene3D" id="3.40.1280.10">
    <property type="match status" value="1"/>
</dbReference>
<dbReference type="FunFam" id="3.40.1280.10:FF:000001">
    <property type="entry name" value="tRNA (guanine-N(1)-)-methyltransferase"/>
    <property type="match status" value="1"/>
</dbReference>
<comment type="function">
    <text evidence="1 15 17">Specifically methylates guanosine-37 in various tRNAs.</text>
</comment>
<dbReference type="PANTHER" id="PTHR46417">
    <property type="entry name" value="TRNA (GUANINE-N(1)-)-METHYLTRANSFERASE"/>
    <property type="match status" value="1"/>
</dbReference>
<dbReference type="PIRSF" id="PIRSF000386">
    <property type="entry name" value="tRNA_mtase"/>
    <property type="match status" value="1"/>
</dbReference>
<keyword evidence="9 15" id="KW-0808">Transferase</keyword>
<evidence type="ECO:0000256" key="11">
    <source>
        <dbReference type="ARBA" id="ARBA00022694"/>
    </source>
</evidence>
<dbReference type="GO" id="GO:0052906">
    <property type="term" value="F:tRNA (guanine(37)-N1)-methyltransferase activity"/>
    <property type="evidence" value="ECO:0007669"/>
    <property type="project" value="UniProtKB-UniRule"/>
</dbReference>
<evidence type="ECO:0000256" key="8">
    <source>
        <dbReference type="ARBA" id="ARBA00022603"/>
    </source>
</evidence>
<evidence type="ECO:0000256" key="4">
    <source>
        <dbReference type="ARBA" id="ARBA00011738"/>
    </source>
</evidence>
<protein>
    <recommendedName>
        <fullName evidence="6 15">tRNA (guanine-N(1)-)-methyltransferase</fullName>
        <ecNumber evidence="5 15">2.1.1.228</ecNumber>
    </recommendedName>
    <alternativeName>
        <fullName evidence="12 15">M1G-methyltransferase</fullName>
    </alternativeName>
    <alternativeName>
        <fullName evidence="13 15">tRNA [GM37] methyltransferase</fullName>
    </alternativeName>
</protein>
<keyword evidence="20" id="KW-1185">Reference proteome</keyword>